<organism evidence="1 2">
    <name type="scientific">Oopsacas minuta</name>
    <dbReference type="NCBI Taxonomy" id="111878"/>
    <lineage>
        <taxon>Eukaryota</taxon>
        <taxon>Metazoa</taxon>
        <taxon>Porifera</taxon>
        <taxon>Hexactinellida</taxon>
        <taxon>Hexasterophora</taxon>
        <taxon>Lyssacinosida</taxon>
        <taxon>Leucopsacidae</taxon>
        <taxon>Oopsacas</taxon>
    </lineage>
</organism>
<evidence type="ECO:0000313" key="2">
    <source>
        <dbReference type="Proteomes" id="UP001165289"/>
    </source>
</evidence>
<reference evidence="1 2" key="1">
    <citation type="journal article" date="2023" name="BMC Biol.">
        <title>The compact genome of the sponge Oopsacas minuta (Hexactinellida) is lacking key metazoan core genes.</title>
        <authorList>
            <person name="Santini S."/>
            <person name="Schenkelaars Q."/>
            <person name="Jourda C."/>
            <person name="Duchesne M."/>
            <person name="Belahbib H."/>
            <person name="Rocher C."/>
            <person name="Selva M."/>
            <person name="Riesgo A."/>
            <person name="Vervoort M."/>
            <person name="Leys S.P."/>
            <person name="Kodjabachian L."/>
            <person name="Le Bivic A."/>
            <person name="Borchiellini C."/>
            <person name="Claverie J.M."/>
            <person name="Renard E."/>
        </authorList>
    </citation>
    <scope>NUCLEOTIDE SEQUENCE [LARGE SCALE GENOMIC DNA]</scope>
    <source>
        <strain evidence="1">SPO-2</strain>
    </source>
</reference>
<accession>A0AAV7KK59</accession>
<evidence type="ECO:0000313" key="1">
    <source>
        <dbReference type="EMBL" id="KAI6661325.1"/>
    </source>
</evidence>
<name>A0AAV7KK59_9METZ</name>
<keyword evidence="2" id="KW-1185">Reference proteome</keyword>
<protein>
    <submittedName>
        <fullName evidence="1">Uncharacterized protein</fullName>
    </submittedName>
</protein>
<dbReference type="AlphaFoldDB" id="A0AAV7KK59"/>
<sequence length="105" mass="12173">MQPLSTNMFDADNDIITEIDSERPHSKSICVTTPVELSNSKFTHPQSDLDFLSNLNKDQLIMLLEDMCNDKNIRKDCIRAHKRLFPENSTILLPKEKKSKKKKKK</sequence>
<dbReference type="Proteomes" id="UP001165289">
    <property type="component" value="Unassembled WGS sequence"/>
</dbReference>
<proteinExistence type="predicted"/>
<gene>
    <name evidence="1" type="ORF">LOD99_9993</name>
</gene>
<dbReference type="EMBL" id="JAKMXF010000014">
    <property type="protein sequence ID" value="KAI6661325.1"/>
    <property type="molecule type" value="Genomic_DNA"/>
</dbReference>
<comment type="caution">
    <text evidence="1">The sequence shown here is derived from an EMBL/GenBank/DDBJ whole genome shotgun (WGS) entry which is preliminary data.</text>
</comment>